<proteinExistence type="predicted"/>
<sequence>MEAEKTYQNKVPRTIQQKRGGEGALEFADNRFDLQLNHLICSVIQREKNRHNKKKESLKLSRKRTSAILNRGVDSMTRRVASGAGVSAISGQANDPIVSERTNTMWQNMLREHNVTQQETWDIRNCAEAHLWLKLVDRNILPRNVSIVVGQYNSKGKVRGDRPCRNCQQWVHKEFRSITGHI</sequence>
<accession>A0A9D9IUB0</accession>
<reference evidence="1" key="1">
    <citation type="submission" date="2020-10" db="EMBL/GenBank/DDBJ databases">
        <authorList>
            <person name="Gilroy R."/>
        </authorList>
    </citation>
    <scope>NUCLEOTIDE SEQUENCE</scope>
    <source>
        <strain evidence="1">2478</strain>
    </source>
</reference>
<name>A0A9D9IUB0_9BACT</name>
<gene>
    <name evidence="1" type="ORF">IAB80_09715</name>
</gene>
<evidence type="ECO:0000313" key="1">
    <source>
        <dbReference type="EMBL" id="MBO8479144.1"/>
    </source>
</evidence>
<reference evidence="1" key="2">
    <citation type="journal article" date="2021" name="PeerJ">
        <title>Extensive microbial diversity within the chicken gut microbiome revealed by metagenomics and culture.</title>
        <authorList>
            <person name="Gilroy R."/>
            <person name="Ravi A."/>
            <person name="Getino M."/>
            <person name="Pursley I."/>
            <person name="Horton D.L."/>
            <person name="Alikhan N.F."/>
            <person name="Baker D."/>
            <person name="Gharbi K."/>
            <person name="Hall N."/>
            <person name="Watson M."/>
            <person name="Adriaenssens E.M."/>
            <person name="Foster-Nyarko E."/>
            <person name="Jarju S."/>
            <person name="Secka A."/>
            <person name="Antonio M."/>
            <person name="Oren A."/>
            <person name="Chaudhuri R.R."/>
            <person name="La Ragione R."/>
            <person name="Hildebrand F."/>
            <person name="Pallen M.J."/>
        </authorList>
    </citation>
    <scope>NUCLEOTIDE SEQUENCE</scope>
    <source>
        <strain evidence="1">2478</strain>
    </source>
</reference>
<organism evidence="1 2">
    <name type="scientific">Candidatus Cryptobacteroides excrementipullorum</name>
    <dbReference type="NCBI Taxonomy" id="2840761"/>
    <lineage>
        <taxon>Bacteria</taxon>
        <taxon>Pseudomonadati</taxon>
        <taxon>Bacteroidota</taxon>
        <taxon>Bacteroidia</taxon>
        <taxon>Bacteroidales</taxon>
        <taxon>Candidatus Cryptobacteroides</taxon>
    </lineage>
</organism>
<dbReference type="EMBL" id="JADILZ010000092">
    <property type="protein sequence ID" value="MBO8479144.1"/>
    <property type="molecule type" value="Genomic_DNA"/>
</dbReference>
<dbReference type="Proteomes" id="UP000823771">
    <property type="component" value="Unassembled WGS sequence"/>
</dbReference>
<protein>
    <submittedName>
        <fullName evidence="1">Uncharacterized protein</fullName>
    </submittedName>
</protein>
<comment type="caution">
    <text evidence="1">The sequence shown here is derived from an EMBL/GenBank/DDBJ whole genome shotgun (WGS) entry which is preliminary data.</text>
</comment>
<dbReference type="AlphaFoldDB" id="A0A9D9IUB0"/>
<evidence type="ECO:0000313" key="2">
    <source>
        <dbReference type="Proteomes" id="UP000823771"/>
    </source>
</evidence>